<dbReference type="Proteomes" id="UP000694904">
    <property type="component" value="Chromosome 3"/>
</dbReference>
<organism evidence="6 7">
    <name type="scientific">Drosophila arizonae</name>
    <name type="common">Fruit fly</name>
    <dbReference type="NCBI Taxonomy" id="7263"/>
    <lineage>
        <taxon>Eukaryota</taxon>
        <taxon>Metazoa</taxon>
        <taxon>Ecdysozoa</taxon>
        <taxon>Arthropoda</taxon>
        <taxon>Hexapoda</taxon>
        <taxon>Insecta</taxon>
        <taxon>Pterygota</taxon>
        <taxon>Neoptera</taxon>
        <taxon>Endopterygota</taxon>
        <taxon>Diptera</taxon>
        <taxon>Brachycera</taxon>
        <taxon>Muscomorpha</taxon>
        <taxon>Ephydroidea</taxon>
        <taxon>Drosophilidae</taxon>
        <taxon>Drosophila</taxon>
    </lineage>
</organism>
<evidence type="ECO:0000256" key="1">
    <source>
        <dbReference type="ARBA" id="ARBA00022690"/>
    </source>
</evidence>
<gene>
    <name evidence="7" type="primary">LOC108611258</name>
</gene>
<feature type="chain" id="PRO_5045153442" evidence="4">
    <location>
        <begin position="20"/>
        <end position="548"/>
    </location>
</feature>
<dbReference type="InterPro" id="IPR023796">
    <property type="entry name" value="Serpin_dom"/>
</dbReference>
<protein>
    <submittedName>
        <fullName evidence="7">Serpin B4</fullName>
    </submittedName>
</protein>
<keyword evidence="6" id="KW-1185">Reference proteome</keyword>
<dbReference type="SUPFAM" id="SSF56574">
    <property type="entry name" value="Serpins"/>
    <property type="match status" value="1"/>
</dbReference>
<sequence length="548" mass="60686">MLGSLFLLAFACLFVIGNGDLDLWRDVRRPEHQALLQKLNEAHSTARPAYLAPTAPPPPLPQYLPSVPAMAQSVAAFPSIEYAGSSSGNVDVAASDDIARNVLTFAQNLSNQINANYRKTVIFSPLSIVSALALLLLGAKGRSYSELVTVFGQTDMVKLHEQFGLMLQDVQQPTSQTTSPVRQLDAWHSNSLRRSLRNYPRNRHAPQEVHVANGLFVKHGYNLNPDYRQAVVSIYKSELQMLDFANSPATARYNINSWVEQQTKGKIENIIPDDLPQETRIVMANTLYFKAMWEIDFIASATKVENFYPNGEGSQPVIPVDMMVGAGAFPYYEDQQLDCRIIGLPYHGNLTTMYVIQPMRSSVEQLAYLQQRLSADAIENMISQMTRRSTIIAFPKMHLTESFKLNTLLQSMGIGGIFNPVQNDLSLIASNEPTVQAPQIGRSYSDGLGSLQRLVAQRQLAQSSKTPTPPSDLIVSDILHKVDFTVNEQGTEAAAATAAILKKSGPEVLFRAETPFILLVRHDLTKLPLFYGMINEPPTAKASLMHKN</sequence>
<dbReference type="InterPro" id="IPR036186">
    <property type="entry name" value="Serpin_sf"/>
</dbReference>
<evidence type="ECO:0000259" key="5">
    <source>
        <dbReference type="SMART" id="SM00093"/>
    </source>
</evidence>
<dbReference type="GeneID" id="108611258"/>
<dbReference type="PANTHER" id="PTHR11461:SF342">
    <property type="entry name" value="SERINE PROTEASE INHIBITOR 28DC"/>
    <property type="match status" value="1"/>
</dbReference>
<feature type="domain" description="Serpin" evidence="5">
    <location>
        <begin position="107"/>
        <end position="537"/>
    </location>
</feature>
<reference evidence="7" key="3">
    <citation type="submission" date="2025-08" db="UniProtKB">
        <authorList>
            <consortium name="RefSeq"/>
        </authorList>
    </citation>
    <scope>IDENTIFICATION</scope>
    <source>
        <tissue evidence="7">Whole organism</tissue>
    </source>
</reference>
<dbReference type="InterPro" id="IPR042185">
    <property type="entry name" value="Serpin_sf_2"/>
</dbReference>
<comment type="similarity">
    <text evidence="3">Belongs to the serpin family.</text>
</comment>
<proteinExistence type="inferred from homology"/>
<evidence type="ECO:0000256" key="3">
    <source>
        <dbReference type="RuleBase" id="RU000411"/>
    </source>
</evidence>
<dbReference type="SMART" id="SM00093">
    <property type="entry name" value="SERPIN"/>
    <property type="match status" value="1"/>
</dbReference>
<dbReference type="Gene3D" id="3.30.497.10">
    <property type="entry name" value="Antithrombin, subunit I, domain 2"/>
    <property type="match status" value="1"/>
</dbReference>
<keyword evidence="2" id="KW-0722">Serine protease inhibitor</keyword>
<reference evidence="6" key="2">
    <citation type="journal article" date="2016" name="G3 (Bethesda)">
        <title>Genome Evolution in Three Species of Cactophilic Drosophila.</title>
        <authorList>
            <person name="Sanchez-Flores A."/>
            <person name="Penazola F."/>
            <person name="Carpinteyro-Ponce J."/>
            <person name="Nazario-Yepiz N."/>
            <person name="Abreu-Goodger C."/>
            <person name="Machado C.A."/>
            <person name="Markow T.A."/>
        </authorList>
    </citation>
    <scope>NUCLEOTIDE SEQUENCE [LARGE SCALE GENOMIC DNA]</scope>
</reference>
<reference evidence="6" key="1">
    <citation type="journal article" date="1997" name="Nucleic Acids Res.">
        <title>tRNAscan-SE: a program for improved detection of transfer RNA genes in genomic sequence.</title>
        <authorList>
            <person name="Lowe T.M."/>
            <person name="Eddy S.R."/>
        </authorList>
    </citation>
    <scope>NUCLEOTIDE SEQUENCE [LARGE SCALE GENOMIC DNA]</scope>
</reference>
<dbReference type="RefSeq" id="XP_017859273.1">
    <property type="nucleotide sequence ID" value="XM_018003784.1"/>
</dbReference>
<dbReference type="PANTHER" id="PTHR11461">
    <property type="entry name" value="SERINE PROTEASE INHIBITOR, SERPIN"/>
    <property type="match status" value="1"/>
</dbReference>
<evidence type="ECO:0000256" key="2">
    <source>
        <dbReference type="ARBA" id="ARBA00022900"/>
    </source>
</evidence>
<keyword evidence="1" id="KW-0646">Protease inhibitor</keyword>
<name>A0ABM1NWD7_DROAR</name>
<evidence type="ECO:0000313" key="6">
    <source>
        <dbReference type="Proteomes" id="UP000694904"/>
    </source>
</evidence>
<feature type="signal peptide" evidence="4">
    <location>
        <begin position="1"/>
        <end position="19"/>
    </location>
</feature>
<evidence type="ECO:0000313" key="7">
    <source>
        <dbReference type="RefSeq" id="XP_017859273.1"/>
    </source>
</evidence>
<dbReference type="InterPro" id="IPR000215">
    <property type="entry name" value="Serpin_fam"/>
</dbReference>
<dbReference type="InterPro" id="IPR042178">
    <property type="entry name" value="Serpin_sf_1"/>
</dbReference>
<evidence type="ECO:0000256" key="4">
    <source>
        <dbReference type="SAM" id="SignalP"/>
    </source>
</evidence>
<dbReference type="Gene3D" id="2.30.39.10">
    <property type="entry name" value="Alpha-1-antitrypsin, domain 1"/>
    <property type="match status" value="1"/>
</dbReference>
<dbReference type="Pfam" id="PF00079">
    <property type="entry name" value="Serpin"/>
    <property type="match status" value="1"/>
</dbReference>
<accession>A0ABM1NWD7</accession>
<keyword evidence="4" id="KW-0732">Signal</keyword>